<evidence type="ECO:0000259" key="2">
    <source>
        <dbReference type="PROSITE" id="PS00028"/>
    </source>
</evidence>
<feature type="compositionally biased region" description="Low complexity" evidence="1">
    <location>
        <begin position="801"/>
        <end position="816"/>
    </location>
</feature>
<feature type="region of interest" description="Disordered" evidence="1">
    <location>
        <begin position="130"/>
        <end position="206"/>
    </location>
</feature>
<evidence type="ECO:0000256" key="1">
    <source>
        <dbReference type="SAM" id="MobiDB-lite"/>
    </source>
</evidence>
<reference evidence="4" key="1">
    <citation type="submission" date="2016-11" db="UniProtKB">
        <authorList>
            <consortium name="WormBaseParasite"/>
        </authorList>
    </citation>
    <scope>IDENTIFICATION</scope>
</reference>
<proteinExistence type="predicted"/>
<dbReference type="WBParaSite" id="L893_g29708.t2">
    <property type="protein sequence ID" value="L893_g29708.t2"/>
    <property type="gene ID" value="L893_g29708"/>
</dbReference>
<feature type="region of interest" description="Disordered" evidence="1">
    <location>
        <begin position="728"/>
        <end position="754"/>
    </location>
</feature>
<dbReference type="Proteomes" id="UP000095287">
    <property type="component" value="Unplaced"/>
</dbReference>
<dbReference type="InterPro" id="IPR013087">
    <property type="entry name" value="Znf_C2H2_type"/>
</dbReference>
<feature type="compositionally biased region" description="Basic and acidic residues" evidence="1">
    <location>
        <begin position="768"/>
        <end position="793"/>
    </location>
</feature>
<feature type="compositionally biased region" description="Basic and acidic residues" evidence="1">
    <location>
        <begin position="817"/>
        <end position="826"/>
    </location>
</feature>
<dbReference type="Gene3D" id="3.30.160.60">
    <property type="entry name" value="Classic Zinc Finger"/>
    <property type="match status" value="1"/>
</dbReference>
<feature type="region of interest" description="Disordered" evidence="1">
    <location>
        <begin position="88"/>
        <end position="117"/>
    </location>
</feature>
<evidence type="ECO:0000313" key="3">
    <source>
        <dbReference type="Proteomes" id="UP000095287"/>
    </source>
</evidence>
<feature type="region of interest" description="Disordered" evidence="1">
    <location>
        <begin position="768"/>
        <end position="832"/>
    </location>
</feature>
<feature type="compositionally biased region" description="Polar residues" evidence="1">
    <location>
        <begin position="191"/>
        <end position="203"/>
    </location>
</feature>
<dbReference type="SMART" id="SM00355">
    <property type="entry name" value="ZnF_C2H2"/>
    <property type="match status" value="6"/>
</dbReference>
<protein>
    <submittedName>
        <fullName evidence="4">C2H2-type domain-containing protein</fullName>
    </submittedName>
</protein>
<sequence>MTAASSSGRFANRHENTRTMTRRQAAAAAAGPPSLHPQMPVGRNPPMPRLSTTYPSPTYLLADKMLTRNMTKKLEDLGLTDEEIANSCSHSRAQPKQTALPPPVNHNQNKFKKPSTNPQAIAIKNQIRQRNAAGPSGIGSRNAPGPSGIGSKNVAGPSGIASKNSPGPSGIGSKNVPGPSGIGAKSRVEQLRQTSTRTEQLRQAQRRKEEMELRKIEVLKGTVVEVLDPRHDSDTFEGSFYCGFGGCCIRLHNNINYFYHMWAHLARVLPYDYNESGKYSTTGHSTAPKRSELDHWAQCPQCFAEFDAVHKKSVHYNVVHSLNRSCEKFKSLAVCNICEMTVNKASELVHLRQHITKKGMVEVPYACKKCKYRSSTRMQLFKHYAERHANTSQLMCPACTQSFNVPNNQKMKTVVVHDAYINHIMRHFNEKSTRCPRCAVKMLTGTPAEKDKYQRHVKSHYDEVRIPPRLKQVTKKFYRREYKKPGRAVYPRKSAHKCAFCPKPHIDSNNLNSRTFRRSCQNKNCNFTSTCKQEFMLHKVICARTQIRKNNGTYVPVVRPSVPSKAPPRTPRNIYQCEKCEKIIEPPVLGNPVIANHMISCGGAMKAIDQPKPILLRPEREQLEEKFETFVFGLHRMLNVPVPEVNEREKPRPLFRRKVKDPWDDVFYRAMRAPTKSPGLQESIQRINKIMALVDKRLEEKDRSKIDGTLKPKVEERSEKNMDANVVVKKEPDVEKTKDTNVEKKNGPAMAKKKDTVVVKKEVLDTEKKKDAIVEKKTDKEKPSTSKQSRESTSESLSNGSKVSSKKPSNAKNAAKMSEKTSEPKLIKKTTAAVPKVTRTEAFQSILQNVFATEKVYQEEQAKLKAKKAAAQPKPAKVGRTTRQSTRREKPAPTPTPTPNPVSRELFPQKTVSSRGRVIKKIVRSS</sequence>
<organism evidence="3 4">
    <name type="scientific">Steinernema glaseri</name>
    <dbReference type="NCBI Taxonomy" id="37863"/>
    <lineage>
        <taxon>Eukaryota</taxon>
        <taxon>Metazoa</taxon>
        <taxon>Ecdysozoa</taxon>
        <taxon>Nematoda</taxon>
        <taxon>Chromadorea</taxon>
        <taxon>Rhabditida</taxon>
        <taxon>Tylenchina</taxon>
        <taxon>Panagrolaimomorpha</taxon>
        <taxon>Strongyloidoidea</taxon>
        <taxon>Steinernematidae</taxon>
        <taxon>Steinernema</taxon>
    </lineage>
</organism>
<dbReference type="PROSITE" id="PS00028">
    <property type="entry name" value="ZINC_FINGER_C2H2_1"/>
    <property type="match status" value="1"/>
</dbReference>
<feature type="compositionally biased region" description="Basic residues" evidence="1">
    <location>
        <begin position="917"/>
        <end position="926"/>
    </location>
</feature>
<feature type="region of interest" description="Disordered" evidence="1">
    <location>
        <begin position="859"/>
        <end position="926"/>
    </location>
</feature>
<feature type="domain" description="C2H2-type" evidence="2">
    <location>
        <begin position="299"/>
        <end position="320"/>
    </location>
</feature>
<dbReference type="AlphaFoldDB" id="A0A1I7ZT91"/>
<keyword evidence="3" id="KW-1185">Reference proteome</keyword>
<name>A0A1I7ZT91_9BILA</name>
<evidence type="ECO:0000313" key="4">
    <source>
        <dbReference type="WBParaSite" id="L893_g29708.t2"/>
    </source>
</evidence>
<feature type="compositionally biased region" description="Polar residues" evidence="1">
    <location>
        <begin position="88"/>
        <end position="97"/>
    </location>
</feature>
<feature type="region of interest" description="Disordered" evidence="1">
    <location>
        <begin position="1"/>
        <end position="55"/>
    </location>
</feature>
<accession>A0A1I7ZT91</accession>